<evidence type="ECO:0000313" key="1">
    <source>
        <dbReference type="EMBL" id="BAL57805.1"/>
    </source>
</evidence>
<dbReference type="EMBL" id="AP011784">
    <property type="protein sequence ID" value="BAL57805.1"/>
    <property type="molecule type" value="Genomic_DNA"/>
</dbReference>
<reference evidence="1" key="2">
    <citation type="journal article" date="2012" name="PLoS ONE">
        <title>A Deeply Branching Thermophilic Bacterium with an Ancient Acetyl-CoA Pathway Dominates a Subsurface Ecosystem.</title>
        <authorList>
            <person name="Takami H."/>
            <person name="Noguchi H."/>
            <person name="Takaki Y."/>
            <person name="Uchiyama I."/>
            <person name="Toyoda A."/>
            <person name="Nishi S."/>
            <person name="Chee G.-J."/>
            <person name="Arai W."/>
            <person name="Nunoura T."/>
            <person name="Itoh T."/>
            <person name="Hattori M."/>
            <person name="Takai K."/>
        </authorList>
    </citation>
    <scope>NUCLEOTIDE SEQUENCE</scope>
</reference>
<accession>H5SNR9</accession>
<proteinExistence type="predicted"/>
<organism evidence="1">
    <name type="scientific">uncultured crenarchaeote</name>
    <dbReference type="NCBI Taxonomy" id="29281"/>
    <lineage>
        <taxon>Archaea</taxon>
        <taxon>Thermoproteota</taxon>
        <taxon>environmental samples</taxon>
    </lineage>
</organism>
<reference evidence="1" key="1">
    <citation type="journal article" date="2005" name="Environ. Microbiol.">
        <title>Genetic and functional properties of uncultivated thermophilic crenarchaeotes from a subsurface gold mine as revealed by analysis of genome fragments.</title>
        <authorList>
            <person name="Nunoura T."/>
            <person name="Hirayama H."/>
            <person name="Takami H."/>
            <person name="Oida H."/>
            <person name="Nishi S."/>
            <person name="Shimamura S."/>
            <person name="Suzuki Y."/>
            <person name="Inagaki F."/>
            <person name="Takai K."/>
            <person name="Nealson K.H."/>
            <person name="Horikoshi K."/>
        </authorList>
    </citation>
    <scope>NUCLEOTIDE SEQUENCE</scope>
</reference>
<name>H5SNR9_9CREN</name>
<protein>
    <submittedName>
        <fullName evidence="1">Uncharacterized protein</fullName>
    </submittedName>
</protein>
<dbReference type="AlphaFoldDB" id="H5SNR9"/>
<gene>
    <name evidence="1" type="ORF">HGMM_F52D10C35</name>
</gene>
<sequence length="109" mass="12650">MRLTILTHTYQRGFVASVPEKVLGKVQPRPHVPACAWKFRQVIHNDVKPLGAFYPEKIPNMHPEPWYIGYRPSIQIEVAPLFENIETQTLMVVDKLYERVHVGFGYDFG</sequence>